<dbReference type="Gene3D" id="3.30.930.10">
    <property type="entry name" value="Bira Bifunctional Protein, Domain 2"/>
    <property type="match status" value="2"/>
</dbReference>
<dbReference type="HOGENOM" id="CLU_008255_6_0_1"/>
<dbReference type="GO" id="GO:0004824">
    <property type="term" value="F:lysine-tRNA ligase activity"/>
    <property type="evidence" value="ECO:0007669"/>
    <property type="project" value="InterPro"/>
</dbReference>
<evidence type="ECO:0000256" key="4">
    <source>
        <dbReference type="ARBA" id="ARBA00023146"/>
    </source>
</evidence>
<keyword evidence="9" id="KW-1185">Reference proteome</keyword>
<dbReference type="GO" id="GO:0006430">
    <property type="term" value="P:lysyl-tRNA aminoacylation"/>
    <property type="evidence" value="ECO:0007669"/>
    <property type="project" value="InterPro"/>
</dbReference>
<dbReference type="PANTHER" id="PTHR42918">
    <property type="entry name" value="LYSYL-TRNA SYNTHETASE"/>
    <property type="match status" value="1"/>
</dbReference>
<dbReference type="Pfam" id="PF00152">
    <property type="entry name" value="tRNA-synt_2"/>
    <property type="match status" value="2"/>
</dbReference>
<evidence type="ECO:0000256" key="3">
    <source>
        <dbReference type="ARBA" id="ARBA00022840"/>
    </source>
</evidence>
<dbReference type="Gene3D" id="2.40.50.140">
    <property type="entry name" value="Nucleic acid-binding proteins"/>
    <property type="match status" value="1"/>
</dbReference>
<dbReference type="SUPFAM" id="SSF50249">
    <property type="entry name" value="Nucleic acid-binding proteins"/>
    <property type="match status" value="1"/>
</dbReference>
<evidence type="ECO:0000313" key="8">
    <source>
        <dbReference type="EMBL" id="RKP16300.1"/>
    </source>
</evidence>
<evidence type="ECO:0000259" key="6">
    <source>
        <dbReference type="PROSITE" id="PS50862"/>
    </source>
</evidence>
<dbReference type="InterPro" id="IPR006195">
    <property type="entry name" value="aa-tRNA-synth_II"/>
</dbReference>
<dbReference type="GO" id="GO:0005829">
    <property type="term" value="C:cytosol"/>
    <property type="evidence" value="ECO:0007669"/>
    <property type="project" value="TreeGrafter"/>
</dbReference>
<evidence type="ECO:0000313" key="7">
    <source>
        <dbReference type="EMBL" id="EPZ33921.1"/>
    </source>
</evidence>
<dbReference type="InterPro" id="IPR012340">
    <property type="entry name" value="NA-bd_OB-fold"/>
</dbReference>
<proteinExistence type="predicted"/>
<dbReference type="InterPro" id="IPR045864">
    <property type="entry name" value="aa-tRNA-synth_II/BPL/LPL"/>
</dbReference>
<dbReference type="Pfam" id="PF01336">
    <property type="entry name" value="tRNA_anti-codon"/>
    <property type="match status" value="1"/>
</dbReference>
<dbReference type="EMBL" id="KE561022">
    <property type="protein sequence ID" value="EPZ33921.1"/>
    <property type="molecule type" value="Genomic_DNA"/>
</dbReference>
<dbReference type="PROSITE" id="PS50862">
    <property type="entry name" value="AA_TRNA_LIGASE_II"/>
    <property type="match status" value="1"/>
</dbReference>
<dbReference type="Proteomes" id="UP000281549">
    <property type="component" value="Unassembled WGS sequence"/>
</dbReference>
<dbReference type="AlphaFoldDB" id="A0A075AUE2"/>
<dbReference type="InterPro" id="IPR044136">
    <property type="entry name" value="Lys-tRNA-ligase_II_N"/>
</dbReference>
<dbReference type="EMBL" id="ML006705">
    <property type="protein sequence ID" value="RKP16300.1"/>
    <property type="molecule type" value="Genomic_DNA"/>
</dbReference>
<sequence>MRRFFSSISSNYPHYRPKNKIYKYSELISKYQNIAPGTKATDDNVTVVGRISSIREVSKKLTFIDLIRDGQSLQIVSTANVCQTHELVGKFNRGDIVQAEGYVGKTKTGELSLFIKETQRLSLCTENLTTAHFGIKDPEIRNRKRYVDMIVSPNTFRIFQNRFKMIKIIRDHLNSMDFLEVETPIISSELGGANANPFVTYLSDLNQEAYLRVAPELFLKMLVIGGFDRIYEIGKQFRNEDIGTWHHPEFTSCELYMTYATVDDLIHLTEDLIYKIAEVIVVEKDRDFYKPPFKKISIVPFLEQNIGSNIPLQSADRFELFIKGVEVVNAYQELNDPEEQRARFKHQMMDKMLGDVESCSVNENFVDALQYGLPPTAGWGMGIDRMAMLMSGLNSIKEVLAFPLMKSAKNKDLKVNKQRD</sequence>
<dbReference type="GO" id="GO:0000049">
    <property type="term" value="F:tRNA binding"/>
    <property type="evidence" value="ECO:0007669"/>
    <property type="project" value="TreeGrafter"/>
</dbReference>
<keyword evidence="1 7" id="KW-0436">Ligase</keyword>
<dbReference type="STRING" id="988480.A0A075AUE2"/>
<gene>
    <name evidence="7" type="ORF">O9G_002484</name>
    <name evidence="8" type="ORF">ROZALSC1DRAFT_31704</name>
</gene>
<dbReference type="PRINTS" id="PR00982">
    <property type="entry name" value="TRNASYNTHLYS"/>
</dbReference>
<dbReference type="InterPro" id="IPR004365">
    <property type="entry name" value="NA-bd_OB_tRNA"/>
</dbReference>
<evidence type="ECO:0000313" key="10">
    <source>
        <dbReference type="Proteomes" id="UP000281549"/>
    </source>
</evidence>
<evidence type="ECO:0000256" key="1">
    <source>
        <dbReference type="ARBA" id="ARBA00022598"/>
    </source>
</evidence>
<keyword evidence="2" id="KW-0547">Nucleotide-binding</keyword>
<dbReference type="OMA" id="MASKANF"/>
<evidence type="ECO:0000313" key="9">
    <source>
        <dbReference type="Proteomes" id="UP000030755"/>
    </source>
</evidence>
<organism evidence="7 9">
    <name type="scientific">Rozella allomycis (strain CSF55)</name>
    <dbReference type="NCBI Taxonomy" id="988480"/>
    <lineage>
        <taxon>Eukaryota</taxon>
        <taxon>Fungi</taxon>
        <taxon>Fungi incertae sedis</taxon>
        <taxon>Cryptomycota</taxon>
        <taxon>Cryptomycota incertae sedis</taxon>
        <taxon>Rozella</taxon>
    </lineage>
</organism>
<dbReference type="InterPro" id="IPR004364">
    <property type="entry name" value="Aa-tRNA-synt_II"/>
</dbReference>
<dbReference type="CDD" id="cd04322">
    <property type="entry name" value="LysRS_N"/>
    <property type="match status" value="1"/>
</dbReference>
<dbReference type="OrthoDB" id="21243at2759"/>
<dbReference type="InterPro" id="IPR018149">
    <property type="entry name" value="Lys-tRNA-synth_II_C"/>
</dbReference>
<name>A0A075AUE2_ROZAC</name>
<dbReference type="PANTHER" id="PTHR42918:SF9">
    <property type="entry name" value="LYSINE--TRNA LIGASE"/>
    <property type="match status" value="1"/>
</dbReference>
<reference evidence="8" key="3">
    <citation type="submission" date="2018-08" db="EMBL/GenBank/DDBJ databases">
        <title>Leveraging single-cell genomics to expand the Fungal Tree of Life.</title>
        <authorList>
            <consortium name="DOE Joint Genome Institute"/>
            <person name="Ahrendt S.R."/>
            <person name="Quandt C.A."/>
            <person name="Ciobanu D."/>
            <person name="Clum A."/>
            <person name="Salamov A."/>
            <person name="Andreopoulos B."/>
            <person name="Cheng J.-F."/>
            <person name="Woyke T."/>
            <person name="Pelin A."/>
            <person name="Henrissat B."/>
            <person name="Reynolds N."/>
            <person name="Benny G.L."/>
            <person name="Smith M.E."/>
            <person name="James T.Y."/>
            <person name="Grigoriev I.V."/>
        </authorList>
    </citation>
    <scope>NUCLEOTIDE SEQUENCE</scope>
    <source>
        <strain evidence="8">CSF55</strain>
    </source>
</reference>
<protein>
    <recommendedName>
        <fullName evidence="5">Lysyl-tRNA synthetase</fullName>
    </recommendedName>
</protein>
<evidence type="ECO:0000256" key="2">
    <source>
        <dbReference type="ARBA" id="ARBA00022741"/>
    </source>
</evidence>
<evidence type="ECO:0000256" key="5">
    <source>
        <dbReference type="ARBA" id="ARBA00030563"/>
    </source>
</evidence>
<reference evidence="7 9" key="1">
    <citation type="journal article" date="2013" name="Curr. Biol.">
        <title>Shared signatures of parasitism and phylogenomics unite Cryptomycota and microsporidia.</title>
        <authorList>
            <person name="James T.Y."/>
            <person name="Pelin A."/>
            <person name="Bonen L."/>
            <person name="Ahrendt S."/>
            <person name="Sain D."/>
            <person name="Corradi N."/>
            <person name="Stajich J.E."/>
        </authorList>
    </citation>
    <scope>NUCLEOTIDE SEQUENCE [LARGE SCALE GENOMIC DNA]</scope>
    <source>
        <strain evidence="7 9">CSF55</strain>
        <strain evidence="7 9">CSF55</strain>
    </source>
</reference>
<accession>A0A075AUE2</accession>
<dbReference type="SUPFAM" id="SSF55681">
    <property type="entry name" value="Class II aaRS and biotin synthetases"/>
    <property type="match status" value="1"/>
</dbReference>
<feature type="domain" description="Aminoacyl-transfer RNA synthetases class-II family profile" evidence="6">
    <location>
        <begin position="164"/>
        <end position="403"/>
    </location>
</feature>
<keyword evidence="4 7" id="KW-0030">Aminoacyl-tRNA synthetase</keyword>
<keyword evidence="3" id="KW-0067">ATP-binding</keyword>
<dbReference type="Proteomes" id="UP000030755">
    <property type="component" value="Unassembled WGS sequence"/>
</dbReference>
<reference evidence="10" key="2">
    <citation type="journal article" date="2018" name="Nat. Microbiol.">
        <title>Leveraging single-cell genomics to expand the fungal tree of life.</title>
        <authorList>
            <person name="Ahrendt S.R."/>
            <person name="Quandt C.A."/>
            <person name="Ciobanu D."/>
            <person name="Clum A."/>
            <person name="Salamov A."/>
            <person name="Andreopoulos B."/>
            <person name="Cheng J.F."/>
            <person name="Woyke T."/>
            <person name="Pelin A."/>
            <person name="Henrissat B."/>
            <person name="Reynolds N.K."/>
            <person name="Benny G.L."/>
            <person name="Smith M.E."/>
            <person name="James T.Y."/>
            <person name="Grigoriev I.V."/>
        </authorList>
    </citation>
    <scope>NUCLEOTIDE SEQUENCE [LARGE SCALE GENOMIC DNA]</scope>
    <source>
        <strain evidence="10">CSF55</strain>
    </source>
</reference>
<dbReference type="GO" id="GO:0005524">
    <property type="term" value="F:ATP binding"/>
    <property type="evidence" value="ECO:0007669"/>
    <property type="project" value="UniProtKB-KW"/>
</dbReference>